<reference evidence="5" key="1">
    <citation type="submission" date="2017-04" db="EMBL/GenBank/DDBJ databases">
        <title>Plasmodium gonderi genome.</title>
        <authorList>
            <person name="Arisue N."/>
            <person name="Honma H."/>
            <person name="Kawai S."/>
            <person name="Tougan T."/>
            <person name="Tanabe K."/>
            <person name="Horii T."/>
        </authorList>
    </citation>
    <scope>NUCLEOTIDE SEQUENCE [LARGE SCALE GENOMIC DNA]</scope>
    <source>
        <strain evidence="5">ATCC 30045</strain>
    </source>
</reference>
<proteinExistence type="predicted"/>
<comment type="caution">
    <text evidence="4">The sequence shown here is derived from an EMBL/GenBank/DDBJ whole genome shotgun (WGS) entry which is preliminary data.</text>
</comment>
<dbReference type="AlphaFoldDB" id="A0A1Y1JQK2"/>
<feature type="signal peptide" evidence="3">
    <location>
        <begin position="1"/>
        <end position="22"/>
    </location>
</feature>
<dbReference type="OMA" id="EKFTKYM"/>
<evidence type="ECO:0000256" key="1">
    <source>
        <dbReference type="SAM" id="Coils"/>
    </source>
</evidence>
<dbReference type="OrthoDB" id="384877at2759"/>
<dbReference type="Proteomes" id="UP000195521">
    <property type="component" value="Unassembled WGS sequence"/>
</dbReference>
<feature type="coiled-coil region" evidence="1">
    <location>
        <begin position="199"/>
        <end position="231"/>
    </location>
</feature>
<feature type="compositionally biased region" description="Low complexity" evidence="2">
    <location>
        <begin position="116"/>
        <end position="161"/>
    </location>
</feature>
<feature type="region of interest" description="Disordered" evidence="2">
    <location>
        <begin position="75"/>
        <end position="161"/>
    </location>
</feature>
<feature type="compositionally biased region" description="Polar residues" evidence="2">
    <location>
        <begin position="75"/>
        <end position="96"/>
    </location>
</feature>
<organism evidence="4 5">
    <name type="scientific">Plasmodium gonderi</name>
    <dbReference type="NCBI Taxonomy" id="77519"/>
    <lineage>
        <taxon>Eukaryota</taxon>
        <taxon>Sar</taxon>
        <taxon>Alveolata</taxon>
        <taxon>Apicomplexa</taxon>
        <taxon>Aconoidasida</taxon>
        <taxon>Haemosporida</taxon>
        <taxon>Plasmodiidae</taxon>
        <taxon>Plasmodium</taxon>
        <taxon>Plasmodium (Plasmodium)</taxon>
    </lineage>
</organism>
<keyword evidence="1" id="KW-0175">Coiled coil</keyword>
<dbReference type="RefSeq" id="XP_028545701.1">
    <property type="nucleotide sequence ID" value="XM_028689900.1"/>
</dbReference>
<keyword evidence="3" id="KW-0732">Signal</keyword>
<sequence length="738" mass="85797">MIVYSSSLLVLFYTLFQEVSYGIHVNGERRIVNHKEHEGFNVDDINSWMKLDDANFLNTWTKNVSDISFMQSEASKETGNASNTGSAKGTSNSKYSTDWGFMTEQKDDNKPKKPKSNSGESKASSSEGSSNASGKSDSTSSSTPLSEYSTYASGSSSSVGTKEFDKEMRDFIAYHPMDIWVREMGSLEKDYKKVKDDEAKILGEEHNEIEEKRKEERLKMLEESDAQEEKNESEDIDFLKNEHTDTRIKGGFSEFISNLNPFKKELKPLKKEISLATYIPKTIPNKEKIMRDIGITHKYEPYQKSILYSCPHNNYLFNDIESLHKEFAKNKEREAFTNKIVDHNNECLKIFGLLDYELPDNGTKLGNVIGSFGEHHIRSYEIENDLVKYQPDLDYITLADDYKLLQNDINNLENVNFCLLNPTTLENFLKQKEIMDIMGTDRAAYEEKFTKYMGESINCHIESLIYDELDASQDIKIVLKNVKKKLYLLQNGLTYKSKKLIKKIFNEIEKNPDPIIEKLTLIYDNIYHLKRDYTFLAFKTVCDKYVFHYNIHASIQVMTLYLMDYLRYYGACFKSVIVYNAILSGIHEQMKHLMKLIPRNNMLTDAHFEALLHKKNKKITRKDYVLNDYDPSIKAYALTQLERQPMVVVIDGFFEAKKKILSKMIAQMKLDLFSITSEDLKIPKENGKNSKLAAKLISLYKAEIKKFFKEMRADYVFILKERFKGHYKKNYMLYNRLQ</sequence>
<gene>
    <name evidence="4" type="ORF">PGO_133840</name>
</gene>
<accession>A0A1Y1JQK2</accession>
<feature type="chain" id="PRO_5012214644" evidence="3">
    <location>
        <begin position="23"/>
        <end position="738"/>
    </location>
</feature>
<evidence type="ECO:0000313" key="4">
    <source>
        <dbReference type="EMBL" id="GAW83112.1"/>
    </source>
</evidence>
<evidence type="ECO:0000256" key="2">
    <source>
        <dbReference type="SAM" id="MobiDB-lite"/>
    </source>
</evidence>
<evidence type="ECO:0000313" key="5">
    <source>
        <dbReference type="Proteomes" id="UP000195521"/>
    </source>
</evidence>
<evidence type="ECO:0000256" key="3">
    <source>
        <dbReference type="SAM" id="SignalP"/>
    </source>
</evidence>
<protein>
    <submittedName>
        <fullName evidence="4">Rhoptry-associated protein 1</fullName>
    </submittedName>
</protein>
<keyword evidence="5" id="KW-1185">Reference proteome</keyword>
<dbReference type="InterPro" id="IPR009864">
    <property type="entry name" value="RAP1_Plasmodium"/>
</dbReference>
<dbReference type="GeneID" id="39749855"/>
<dbReference type="Pfam" id="PF07218">
    <property type="entry name" value="RAP1"/>
    <property type="match status" value="1"/>
</dbReference>
<name>A0A1Y1JQK2_PLAGO</name>
<dbReference type="EMBL" id="BDQF01000014">
    <property type="protein sequence ID" value="GAW83112.1"/>
    <property type="molecule type" value="Genomic_DNA"/>
</dbReference>